<dbReference type="PROSITE" id="PS51729">
    <property type="entry name" value="GNAT_YJDJ"/>
    <property type="match status" value="1"/>
</dbReference>
<protein>
    <recommendedName>
        <fullName evidence="1">N-acetyltransferase domain-containing protein</fullName>
    </recommendedName>
</protein>
<proteinExistence type="predicted"/>
<comment type="caution">
    <text evidence="2">The sequence shown here is derived from an EMBL/GenBank/DDBJ whole genome shotgun (WGS) entry which is preliminary data.</text>
</comment>
<dbReference type="InterPro" id="IPR031165">
    <property type="entry name" value="GNAT_YJDJ"/>
</dbReference>
<name>A0A7Z0V0A3_MORCA</name>
<evidence type="ECO:0000259" key="1">
    <source>
        <dbReference type="PROSITE" id="PS51729"/>
    </source>
</evidence>
<evidence type="ECO:0000313" key="2">
    <source>
        <dbReference type="EMBL" id="OAV02076.1"/>
    </source>
</evidence>
<dbReference type="Pfam" id="PF14542">
    <property type="entry name" value="Acetyltransf_CG"/>
    <property type="match status" value="1"/>
</dbReference>
<evidence type="ECO:0000313" key="3">
    <source>
        <dbReference type="Proteomes" id="UP000078446"/>
    </source>
</evidence>
<sequence>MTDYQVIDNKELSRFEIHKDGHVAFENYRLFDGDIAYTYTEVPEALGGQGIAA</sequence>
<dbReference type="Gene3D" id="3.40.630.30">
    <property type="match status" value="1"/>
</dbReference>
<gene>
    <name evidence="2" type="ORF">AO382_0442</name>
</gene>
<organism evidence="2 3">
    <name type="scientific">Moraxella catarrhalis</name>
    <name type="common">Branhamella catarrhalis</name>
    <dbReference type="NCBI Taxonomy" id="480"/>
    <lineage>
        <taxon>Bacteria</taxon>
        <taxon>Pseudomonadati</taxon>
        <taxon>Pseudomonadota</taxon>
        <taxon>Gammaproteobacteria</taxon>
        <taxon>Moraxellales</taxon>
        <taxon>Moraxellaceae</taxon>
        <taxon>Moraxella</taxon>
    </lineage>
</organism>
<dbReference type="SUPFAM" id="SSF55729">
    <property type="entry name" value="Acyl-CoA N-acyltransferases (Nat)"/>
    <property type="match status" value="1"/>
</dbReference>
<dbReference type="EMBL" id="LXHE01000002">
    <property type="protein sequence ID" value="OAV02076.1"/>
    <property type="molecule type" value="Genomic_DNA"/>
</dbReference>
<dbReference type="AlphaFoldDB" id="A0A7Z0V0A3"/>
<dbReference type="Proteomes" id="UP000078446">
    <property type="component" value="Unassembled WGS sequence"/>
</dbReference>
<accession>A0A7Z0V0A3</accession>
<reference evidence="2 3" key="1">
    <citation type="journal article" date="2016" name="Genome Biol. Evol.">
        <title>Comparative Genomic Analyses of the Moraxella catarrhalis Serosensitive and Seroresistant Lineages Demonstrate Their Independent Evolution.</title>
        <authorList>
            <person name="Earl J.P."/>
            <person name="de Vries S.P."/>
            <person name="Ahmed A."/>
            <person name="Powell E."/>
            <person name="Schultz M.P."/>
            <person name="Hermans P.W."/>
            <person name="Hill D.J."/>
            <person name="Zhou Z."/>
            <person name="Constantinidou C.I."/>
            <person name="Hu F.Z."/>
            <person name="Bootsma H.J."/>
            <person name="Ehrlich G.D."/>
        </authorList>
    </citation>
    <scope>NUCLEOTIDE SEQUENCE [LARGE SCALE GENOMIC DNA]</scope>
    <source>
        <strain evidence="2 3">Z7574</strain>
    </source>
</reference>
<feature type="domain" description="N-acetyltransferase" evidence="1">
    <location>
        <begin position="7"/>
        <end position="53"/>
    </location>
</feature>
<dbReference type="InterPro" id="IPR016181">
    <property type="entry name" value="Acyl_CoA_acyltransferase"/>
</dbReference>